<comment type="caution">
    <text evidence="1">The sequence shown here is derived from an EMBL/GenBank/DDBJ whole genome shotgun (WGS) entry which is preliminary data.</text>
</comment>
<sequence length="233" mass="25551">MQTRPDNVTVCECVLSSAGDERADEVQVTVISIPGMVCTVIGGYLQDMLLMGVACGGAWPLVKPLEWSMDCEFWPICFRSSPSGCLVGRPVLSDAALMSILSEAVAEMGMYWSVPEQPVKKWMDGCYLHAGRHPDTPAPFFSELYEELRRSWCSRHTARAHVQGSHMLSVVEGADKLGYVRLSSIKKAIAAHLCPSCGLKALLPSKPCQTTAHIAKKAYASWWDTQQAVLQAF</sequence>
<dbReference type="AlphaFoldDB" id="A0A3N0XM63"/>
<protein>
    <submittedName>
        <fullName evidence="1">Uncharacterized protein</fullName>
    </submittedName>
</protein>
<evidence type="ECO:0000313" key="2">
    <source>
        <dbReference type="Proteomes" id="UP000281406"/>
    </source>
</evidence>
<gene>
    <name evidence="1" type="ORF">DPX16_22908</name>
</gene>
<accession>A0A3N0XM63</accession>
<dbReference type="Proteomes" id="UP000281406">
    <property type="component" value="Unassembled WGS sequence"/>
</dbReference>
<keyword evidence="2" id="KW-1185">Reference proteome</keyword>
<evidence type="ECO:0000313" key="1">
    <source>
        <dbReference type="EMBL" id="ROI73797.1"/>
    </source>
</evidence>
<organism evidence="1 2">
    <name type="scientific">Anabarilius grahami</name>
    <name type="common">Kanglang fish</name>
    <name type="synonym">Barilius grahami</name>
    <dbReference type="NCBI Taxonomy" id="495550"/>
    <lineage>
        <taxon>Eukaryota</taxon>
        <taxon>Metazoa</taxon>
        <taxon>Chordata</taxon>
        <taxon>Craniata</taxon>
        <taxon>Vertebrata</taxon>
        <taxon>Euteleostomi</taxon>
        <taxon>Actinopterygii</taxon>
        <taxon>Neopterygii</taxon>
        <taxon>Teleostei</taxon>
        <taxon>Ostariophysi</taxon>
        <taxon>Cypriniformes</taxon>
        <taxon>Xenocyprididae</taxon>
        <taxon>Xenocypridinae</taxon>
        <taxon>Xenocypridinae incertae sedis</taxon>
        <taxon>Anabarilius</taxon>
    </lineage>
</organism>
<reference evidence="1 2" key="1">
    <citation type="submission" date="2018-10" db="EMBL/GenBank/DDBJ databases">
        <title>Genome assembly for a Yunnan-Guizhou Plateau 3E fish, Anabarilius grahami (Regan), and its evolutionary and genetic applications.</title>
        <authorList>
            <person name="Jiang W."/>
        </authorList>
    </citation>
    <scope>NUCLEOTIDE SEQUENCE [LARGE SCALE GENOMIC DNA]</scope>
    <source>
        <strain evidence="1">AG-KIZ</strain>
        <tissue evidence="1">Muscle</tissue>
    </source>
</reference>
<name>A0A3N0XM63_ANAGA</name>
<proteinExistence type="predicted"/>
<dbReference type="EMBL" id="RJVU01069169">
    <property type="protein sequence ID" value="ROI73797.1"/>
    <property type="molecule type" value="Genomic_DNA"/>
</dbReference>